<evidence type="ECO:0000313" key="1">
    <source>
        <dbReference type="EMBL" id="KAF3559035.1"/>
    </source>
</evidence>
<name>A0A8S9R732_BRACR</name>
<protein>
    <submittedName>
        <fullName evidence="1">Uncharacterized protein</fullName>
    </submittedName>
</protein>
<dbReference type="Proteomes" id="UP000712600">
    <property type="component" value="Unassembled WGS sequence"/>
</dbReference>
<organism evidence="1 2">
    <name type="scientific">Brassica cretica</name>
    <name type="common">Mustard</name>
    <dbReference type="NCBI Taxonomy" id="69181"/>
    <lineage>
        <taxon>Eukaryota</taxon>
        <taxon>Viridiplantae</taxon>
        <taxon>Streptophyta</taxon>
        <taxon>Embryophyta</taxon>
        <taxon>Tracheophyta</taxon>
        <taxon>Spermatophyta</taxon>
        <taxon>Magnoliopsida</taxon>
        <taxon>eudicotyledons</taxon>
        <taxon>Gunneridae</taxon>
        <taxon>Pentapetalae</taxon>
        <taxon>rosids</taxon>
        <taxon>malvids</taxon>
        <taxon>Brassicales</taxon>
        <taxon>Brassicaceae</taxon>
        <taxon>Brassiceae</taxon>
        <taxon>Brassica</taxon>
    </lineage>
</organism>
<gene>
    <name evidence="1" type="ORF">F2Q69_00016542</name>
</gene>
<accession>A0A8S9R732</accession>
<dbReference type="EMBL" id="QGKX02000996">
    <property type="protein sequence ID" value="KAF3559035.1"/>
    <property type="molecule type" value="Genomic_DNA"/>
</dbReference>
<sequence>MAEMVWWPETDYDELQRRRESSRQVNKEAYEAYTTEENYGGELLVGVQWLAIVTGEKPPSLIVTSCSRRREDPRRR</sequence>
<reference evidence="1" key="1">
    <citation type="submission" date="2019-12" db="EMBL/GenBank/DDBJ databases">
        <title>Genome sequencing and annotation of Brassica cretica.</title>
        <authorList>
            <person name="Studholme D.J."/>
            <person name="Sarris P."/>
        </authorList>
    </citation>
    <scope>NUCLEOTIDE SEQUENCE</scope>
    <source>
        <strain evidence="1">PFS-109/04</strain>
        <tissue evidence="1">Leaf</tissue>
    </source>
</reference>
<evidence type="ECO:0000313" key="2">
    <source>
        <dbReference type="Proteomes" id="UP000712600"/>
    </source>
</evidence>
<dbReference type="AlphaFoldDB" id="A0A8S9R732"/>
<comment type="caution">
    <text evidence="1">The sequence shown here is derived from an EMBL/GenBank/DDBJ whole genome shotgun (WGS) entry which is preliminary data.</text>
</comment>
<proteinExistence type="predicted"/>